<sequence length="83" mass="9338">MSEPDNKTTVPVRRQFTAPPEGEGEAAAELRKYAEWRANGGELTPEQQRRAADHLERTAVELGGPIPARFKHLQYVNKARGQR</sequence>
<keyword evidence="3" id="KW-1185">Reference proteome</keyword>
<feature type="region of interest" description="Disordered" evidence="1">
    <location>
        <begin position="1"/>
        <end position="27"/>
    </location>
</feature>
<organism evidence="2 3">
    <name type="scientific">Candidatus Thiodictyon syntrophicum</name>
    <dbReference type="NCBI Taxonomy" id="1166950"/>
    <lineage>
        <taxon>Bacteria</taxon>
        <taxon>Pseudomonadati</taxon>
        <taxon>Pseudomonadota</taxon>
        <taxon>Gammaproteobacteria</taxon>
        <taxon>Chromatiales</taxon>
        <taxon>Chromatiaceae</taxon>
        <taxon>Thiodictyon</taxon>
    </lineage>
</organism>
<proteinExistence type="predicted"/>
<feature type="compositionally biased region" description="Low complexity" evidence="1">
    <location>
        <begin position="18"/>
        <end position="27"/>
    </location>
</feature>
<dbReference type="KEGG" id="tsy:THSYN_26835"/>
<dbReference type="EMBL" id="CP020370">
    <property type="protein sequence ID" value="AUB84200.1"/>
    <property type="molecule type" value="Genomic_DNA"/>
</dbReference>
<evidence type="ECO:0000313" key="3">
    <source>
        <dbReference type="Proteomes" id="UP000232638"/>
    </source>
</evidence>
<dbReference type="Proteomes" id="UP000232638">
    <property type="component" value="Chromosome"/>
</dbReference>
<evidence type="ECO:0000256" key="1">
    <source>
        <dbReference type="SAM" id="MobiDB-lite"/>
    </source>
</evidence>
<accession>A0A2K8UF61</accession>
<evidence type="ECO:0000313" key="2">
    <source>
        <dbReference type="EMBL" id="AUB84200.1"/>
    </source>
</evidence>
<dbReference type="RefSeq" id="WP_100921867.1">
    <property type="nucleotide sequence ID" value="NZ_CP020370.1"/>
</dbReference>
<dbReference type="AlphaFoldDB" id="A0A2K8UF61"/>
<reference evidence="2 3" key="1">
    <citation type="submission" date="2017-03" db="EMBL/GenBank/DDBJ databases">
        <title>Complete genome sequence of Candidatus 'Thiodictyon syntrophicum' sp. nov. strain Cad16T, a photolithoautotroph purple sulfur bacterium isolated from an alpine meromictic lake.</title>
        <authorList>
            <person name="Luedin S.M."/>
            <person name="Pothier J.F."/>
            <person name="Danza F."/>
            <person name="Storelli N."/>
            <person name="Wittwer M."/>
            <person name="Tonolla M."/>
        </authorList>
    </citation>
    <scope>NUCLEOTIDE SEQUENCE [LARGE SCALE GENOMIC DNA]</scope>
    <source>
        <strain evidence="2 3">Cad16T</strain>
    </source>
</reference>
<protein>
    <submittedName>
        <fullName evidence="2">Uncharacterized protein</fullName>
    </submittedName>
</protein>
<name>A0A2K8UF61_9GAMM</name>
<gene>
    <name evidence="2" type="ORF">THSYN_26835</name>
</gene>